<comment type="subunit">
    <text evidence="2 5">Part of the 50S ribosomal subunit.</text>
</comment>
<dbReference type="GO" id="GO:0006412">
    <property type="term" value="P:translation"/>
    <property type="evidence" value="ECO:0007669"/>
    <property type="project" value="UniProtKB-UniRule"/>
</dbReference>
<dbReference type="NCBIfam" id="TIGR01308">
    <property type="entry name" value="rpmD_bact"/>
    <property type="match status" value="1"/>
</dbReference>
<evidence type="ECO:0000256" key="4">
    <source>
        <dbReference type="ARBA" id="ARBA00023274"/>
    </source>
</evidence>
<sequence>MTTAVQYNTVKDLKVSDAKLQITQIKSMIGVKPKHRETVRSLGLKRVSHTVVRDADAVTVGMLNTVKHLVNVEEAK</sequence>
<dbReference type="Gene3D" id="3.30.1390.20">
    <property type="entry name" value="Ribosomal protein L30, ferredoxin-like fold domain"/>
    <property type="match status" value="1"/>
</dbReference>
<accession>A0A7W5TS26</accession>
<evidence type="ECO:0000256" key="1">
    <source>
        <dbReference type="ARBA" id="ARBA00007594"/>
    </source>
</evidence>
<dbReference type="PANTHER" id="PTHR15892">
    <property type="entry name" value="MITOCHONDRIAL RIBOSOMAL PROTEIN L30"/>
    <property type="match status" value="1"/>
</dbReference>
<comment type="similarity">
    <text evidence="1 5 6">Belongs to the universal ribosomal protein uL30 family.</text>
</comment>
<dbReference type="AlphaFoldDB" id="A0A7W5TS26"/>
<name>A0A7W5TS26_9MICC</name>
<keyword evidence="9" id="KW-1185">Reference proteome</keyword>
<evidence type="ECO:0000256" key="2">
    <source>
        <dbReference type="ARBA" id="ARBA00011838"/>
    </source>
</evidence>
<dbReference type="InterPro" id="IPR018038">
    <property type="entry name" value="Ribosomal_uL30_CS"/>
</dbReference>
<dbReference type="RefSeq" id="WP_183358554.1">
    <property type="nucleotide sequence ID" value="NZ_BAABKR010000016.1"/>
</dbReference>
<evidence type="ECO:0000256" key="5">
    <source>
        <dbReference type="HAMAP-Rule" id="MF_01371"/>
    </source>
</evidence>
<dbReference type="EMBL" id="JACIBT010000008">
    <property type="protein sequence ID" value="MBB3668140.1"/>
    <property type="molecule type" value="Genomic_DNA"/>
</dbReference>
<feature type="domain" description="Large ribosomal subunit protein uL30-like ferredoxin-like fold" evidence="7">
    <location>
        <begin position="20"/>
        <end position="70"/>
    </location>
</feature>
<keyword evidence="4 5" id="KW-0687">Ribonucleoprotein</keyword>
<dbReference type="HAMAP" id="MF_01371_B">
    <property type="entry name" value="Ribosomal_uL30_B"/>
    <property type="match status" value="1"/>
</dbReference>
<evidence type="ECO:0000256" key="3">
    <source>
        <dbReference type="ARBA" id="ARBA00022980"/>
    </source>
</evidence>
<keyword evidence="3 5" id="KW-0689">Ribosomal protein</keyword>
<dbReference type="GO" id="GO:0003735">
    <property type="term" value="F:structural constituent of ribosome"/>
    <property type="evidence" value="ECO:0007669"/>
    <property type="project" value="InterPro"/>
</dbReference>
<dbReference type="InterPro" id="IPR005996">
    <property type="entry name" value="Ribosomal_uL30_bac-type"/>
</dbReference>
<dbReference type="PROSITE" id="PS00634">
    <property type="entry name" value="RIBOSOMAL_L30"/>
    <property type="match status" value="1"/>
</dbReference>
<dbReference type="GO" id="GO:0022625">
    <property type="term" value="C:cytosolic large ribosomal subunit"/>
    <property type="evidence" value="ECO:0007669"/>
    <property type="project" value="TreeGrafter"/>
</dbReference>
<proteinExistence type="inferred from homology"/>
<gene>
    <name evidence="5" type="primary">rpmD</name>
    <name evidence="8" type="ORF">FHX47_001769</name>
</gene>
<dbReference type="Pfam" id="PF00327">
    <property type="entry name" value="Ribosomal_L30"/>
    <property type="match status" value="1"/>
</dbReference>
<comment type="caution">
    <text evidence="8">The sequence shown here is derived from an EMBL/GenBank/DDBJ whole genome shotgun (WGS) entry which is preliminary data.</text>
</comment>
<reference evidence="8 9" key="1">
    <citation type="submission" date="2020-08" db="EMBL/GenBank/DDBJ databases">
        <title>Sequencing the genomes of 1000 actinobacteria strains.</title>
        <authorList>
            <person name="Klenk H.-P."/>
        </authorList>
    </citation>
    <scope>NUCLEOTIDE SEQUENCE [LARGE SCALE GENOMIC DNA]</scope>
    <source>
        <strain evidence="8 9">DSM 28238</strain>
    </source>
</reference>
<dbReference type="InterPro" id="IPR036919">
    <property type="entry name" value="Ribo_uL30_ferredoxin-like_sf"/>
</dbReference>
<evidence type="ECO:0000313" key="8">
    <source>
        <dbReference type="EMBL" id="MBB3668140.1"/>
    </source>
</evidence>
<protein>
    <recommendedName>
        <fullName evidence="5">Large ribosomal subunit protein uL30</fullName>
    </recommendedName>
</protein>
<dbReference type="PANTHER" id="PTHR15892:SF2">
    <property type="entry name" value="LARGE RIBOSOMAL SUBUNIT PROTEIN UL30M"/>
    <property type="match status" value="1"/>
</dbReference>
<evidence type="ECO:0000256" key="6">
    <source>
        <dbReference type="RuleBase" id="RU003734"/>
    </source>
</evidence>
<dbReference type="CDD" id="cd01658">
    <property type="entry name" value="Ribosomal_L30"/>
    <property type="match status" value="1"/>
</dbReference>
<evidence type="ECO:0000259" key="7">
    <source>
        <dbReference type="Pfam" id="PF00327"/>
    </source>
</evidence>
<dbReference type="SUPFAM" id="SSF55129">
    <property type="entry name" value="Ribosomal protein L30p/L7e"/>
    <property type="match status" value="1"/>
</dbReference>
<organism evidence="8 9">
    <name type="scientific">Garicola koreensis</name>
    <dbReference type="NCBI Taxonomy" id="1262554"/>
    <lineage>
        <taxon>Bacteria</taxon>
        <taxon>Bacillati</taxon>
        <taxon>Actinomycetota</taxon>
        <taxon>Actinomycetes</taxon>
        <taxon>Micrococcales</taxon>
        <taxon>Micrococcaceae</taxon>
        <taxon>Garicola</taxon>
    </lineage>
</organism>
<evidence type="ECO:0000313" key="9">
    <source>
        <dbReference type="Proteomes" id="UP000547528"/>
    </source>
</evidence>
<dbReference type="InterPro" id="IPR016082">
    <property type="entry name" value="Ribosomal_uL30_ferredoxin-like"/>
</dbReference>
<dbReference type="Proteomes" id="UP000547528">
    <property type="component" value="Unassembled WGS sequence"/>
</dbReference>